<keyword evidence="1" id="KW-0472">Membrane</keyword>
<feature type="domain" description="DUF6377" evidence="2">
    <location>
        <begin position="274"/>
        <end position="506"/>
    </location>
</feature>
<dbReference type="InterPro" id="IPR045957">
    <property type="entry name" value="DUF6377"/>
</dbReference>
<dbReference type="AlphaFoldDB" id="A0A1G8KTU5"/>
<feature type="transmembrane region" description="Helical" evidence="1">
    <location>
        <begin position="7"/>
        <end position="26"/>
    </location>
</feature>
<dbReference type="SUPFAM" id="SSF48452">
    <property type="entry name" value="TPR-like"/>
    <property type="match status" value="1"/>
</dbReference>
<evidence type="ECO:0000256" key="1">
    <source>
        <dbReference type="SAM" id="Phobius"/>
    </source>
</evidence>
<dbReference type="InterPro" id="IPR011990">
    <property type="entry name" value="TPR-like_helical_dom_sf"/>
</dbReference>
<organism evidence="3 4">
    <name type="scientific">Bacteroides ovatus</name>
    <dbReference type="NCBI Taxonomy" id="28116"/>
    <lineage>
        <taxon>Bacteria</taxon>
        <taxon>Pseudomonadati</taxon>
        <taxon>Bacteroidota</taxon>
        <taxon>Bacteroidia</taxon>
        <taxon>Bacteroidales</taxon>
        <taxon>Bacteroidaceae</taxon>
        <taxon>Bacteroides</taxon>
    </lineage>
</organism>
<evidence type="ECO:0000259" key="2">
    <source>
        <dbReference type="Pfam" id="PF19904"/>
    </source>
</evidence>
<feature type="transmembrane region" description="Helical" evidence="1">
    <location>
        <begin position="350"/>
        <end position="369"/>
    </location>
</feature>
<dbReference type="Pfam" id="PF19904">
    <property type="entry name" value="DUF6377"/>
    <property type="match status" value="1"/>
</dbReference>
<keyword evidence="1" id="KW-1133">Transmembrane helix</keyword>
<dbReference type="Proteomes" id="UP000181870">
    <property type="component" value="Unassembled WGS sequence"/>
</dbReference>
<name>A0A1G8KTU5_BACOV</name>
<evidence type="ECO:0000313" key="4">
    <source>
        <dbReference type="Proteomes" id="UP000181870"/>
    </source>
</evidence>
<keyword evidence="1" id="KW-0812">Transmembrane</keyword>
<protein>
    <recommendedName>
        <fullName evidence="2">DUF6377 domain-containing protein</fullName>
    </recommendedName>
</protein>
<sequence>MQEHKQKYIWGFWIISFVITSIFYMGCSGEKPFGNKEEIAGQMSLALQQKDMYCQKKLERIDSIRNFLNVNEKRMTDEEKFQINANLYNEFKLYSFDSAFHYATQLCKIASSIDSAAYMVNAKTKLGYILARGGFFKEAIDSLSSIRIEKKILPAQVLADYYISFGRAYHDLADYAKDSVFSFKYNQIGNELLTQSLPYLSDSSTIYYVRGKIALKEDKYVESRQLYQQALELCDTTDMETLSVLLSTLAFVDRKLGLNDEAIHYYVKAAVNNIRSATKETVSMRGLATMLYYYKNDVNLASEYINEAFKDATFYGTRHRINVIGTLLPVFVGEKLDIEQVKRQTFQDSLILISIFVIILVVAIICILVQMKHLRRSRQLLEKLNLKLSEANRIKNSYIGHYLDATFKLVNQLDNFVLVGQQKLENKQYDSLSSMIQNLNSDFNRKSAFADFDRTFLSLFPTFVENFNSLLQPNDKFALENKDALNSTLRIFALIRLGITESEQISEILGYSVNTVYNYRVRTRNKAVDPANFEKNIRKIGL</sequence>
<proteinExistence type="predicted"/>
<dbReference type="EMBL" id="FNDO01000047">
    <property type="protein sequence ID" value="SDI46854.1"/>
    <property type="molecule type" value="Genomic_DNA"/>
</dbReference>
<accession>A0A1G8KTU5</accession>
<gene>
    <name evidence="3" type="ORF">SAMN05192582_104722</name>
</gene>
<dbReference type="Gene3D" id="1.25.40.10">
    <property type="entry name" value="Tetratricopeptide repeat domain"/>
    <property type="match status" value="1"/>
</dbReference>
<evidence type="ECO:0000313" key="3">
    <source>
        <dbReference type="EMBL" id="SDI46854.1"/>
    </source>
</evidence>
<reference evidence="3 4" key="1">
    <citation type="submission" date="2016-10" db="EMBL/GenBank/DDBJ databases">
        <authorList>
            <person name="de Groot N.N."/>
        </authorList>
    </citation>
    <scope>NUCLEOTIDE SEQUENCE [LARGE SCALE GENOMIC DNA]</scope>
    <source>
        <strain evidence="3 4">NLAE-zl-C57</strain>
    </source>
</reference>